<feature type="region of interest" description="Disordered" evidence="1">
    <location>
        <begin position="1"/>
        <end position="20"/>
    </location>
</feature>
<comment type="caution">
    <text evidence="2">The sequence shown here is derived from an EMBL/GenBank/DDBJ whole genome shotgun (WGS) entry which is preliminary data.</text>
</comment>
<dbReference type="Proteomes" id="UP001057375">
    <property type="component" value="Unassembled WGS sequence"/>
</dbReference>
<sequence length="128" mass="14535">MSDSSGAKPHDSPKIPSTRWREAAQLVPELTEIYKETGDERAQLLKETLEKAIITKREVAEHNQLLRMAYTGLISERNLYVERLKALQSLGESHGWAEKVMDEQGEPIGTCLEAVRKVLFEKTLKTLE</sequence>
<gene>
    <name evidence="2" type="ORF">ADUPG1_008373</name>
</gene>
<evidence type="ECO:0000313" key="2">
    <source>
        <dbReference type="EMBL" id="GKT35157.1"/>
    </source>
</evidence>
<evidence type="ECO:0000313" key="3">
    <source>
        <dbReference type="Proteomes" id="UP001057375"/>
    </source>
</evidence>
<proteinExistence type="predicted"/>
<protein>
    <submittedName>
        <fullName evidence="2">Uncharacterized protein</fullName>
    </submittedName>
</protein>
<name>A0ABQ5KRR2_9EUKA</name>
<accession>A0ABQ5KRR2</accession>
<dbReference type="EMBL" id="BQXS01010934">
    <property type="protein sequence ID" value="GKT35157.1"/>
    <property type="molecule type" value="Genomic_DNA"/>
</dbReference>
<organism evidence="2 3">
    <name type="scientific">Aduncisulcus paluster</name>
    <dbReference type="NCBI Taxonomy" id="2918883"/>
    <lineage>
        <taxon>Eukaryota</taxon>
        <taxon>Metamonada</taxon>
        <taxon>Carpediemonas-like organisms</taxon>
        <taxon>Aduncisulcus</taxon>
    </lineage>
</organism>
<evidence type="ECO:0000256" key="1">
    <source>
        <dbReference type="SAM" id="MobiDB-lite"/>
    </source>
</evidence>
<reference evidence="2" key="1">
    <citation type="submission" date="2022-03" db="EMBL/GenBank/DDBJ databases">
        <title>Draft genome sequence of Aduncisulcus paluster, a free-living microaerophilic Fornicata.</title>
        <authorList>
            <person name="Yuyama I."/>
            <person name="Kume K."/>
            <person name="Tamura T."/>
            <person name="Inagaki Y."/>
            <person name="Hashimoto T."/>
        </authorList>
    </citation>
    <scope>NUCLEOTIDE SEQUENCE</scope>
    <source>
        <strain evidence="2">NY0171</strain>
    </source>
</reference>
<keyword evidence="3" id="KW-1185">Reference proteome</keyword>